<protein>
    <submittedName>
        <fullName evidence="2">AbgT family transporter</fullName>
    </submittedName>
</protein>
<evidence type="ECO:0000313" key="2">
    <source>
        <dbReference type="EMBL" id="GAA5102437.1"/>
    </source>
</evidence>
<feature type="transmembrane region" description="Helical" evidence="1">
    <location>
        <begin position="301"/>
        <end position="322"/>
    </location>
</feature>
<comment type="caution">
    <text evidence="2">The sequence shown here is derived from an EMBL/GenBank/DDBJ whole genome shotgun (WGS) entry which is preliminary data.</text>
</comment>
<accession>A0ABP9N1G2</accession>
<feature type="transmembrane region" description="Helical" evidence="1">
    <location>
        <begin position="468"/>
        <end position="492"/>
    </location>
</feature>
<dbReference type="Pfam" id="PF03806">
    <property type="entry name" value="ABG_transport"/>
    <property type="match status" value="1"/>
</dbReference>
<feature type="transmembrane region" description="Helical" evidence="1">
    <location>
        <begin position="264"/>
        <end position="281"/>
    </location>
</feature>
<proteinExistence type="predicted"/>
<dbReference type="Proteomes" id="UP001500631">
    <property type="component" value="Unassembled WGS sequence"/>
</dbReference>
<feature type="transmembrane region" description="Helical" evidence="1">
    <location>
        <begin position="212"/>
        <end position="231"/>
    </location>
</feature>
<reference evidence="3" key="1">
    <citation type="journal article" date="2019" name="Int. J. Syst. Evol. Microbiol.">
        <title>The Global Catalogue of Microorganisms (GCM) 10K type strain sequencing project: providing services to taxonomists for standard genome sequencing and annotation.</title>
        <authorList>
            <consortium name="The Broad Institute Genomics Platform"/>
            <consortium name="The Broad Institute Genome Sequencing Center for Infectious Disease"/>
            <person name="Wu L."/>
            <person name="Ma J."/>
        </authorList>
    </citation>
    <scope>NUCLEOTIDE SEQUENCE [LARGE SCALE GENOMIC DNA]</scope>
    <source>
        <strain evidence="3">JCM 18424</strain>
    </source>
</reference>
<feature type="transmembrane region" description="Helical" evidence="1">
    <location>
        <begin position="28"/>
        <end position="53"/>
    </location>
</feature>
<keyword evidence="1" id="KW-1133">Transmembrane helix</keyword>
<feature type="transmembrane region" description="Helical" evidence="1">
    <location>
        <begin position="343"/>
        <end position="362"/>
    </location>
</feature>
<dbReference type="PANTHER" id="PTHR30282:SF0">
    <property type="entry name" value="P-AMINOBENZOYL-GLUTAMATE TRANSPORT PROTEIN"/>
    <property type="match status" value="1"/>
</dbReference>
<dbReference type="PANTHER" id="PTHR30282">
    <property type="entry name" value="P-AMINOBENZOYL GLUTAMATE TRANSPORTER"/>
    <property type="match status" value="1"/>
</dbReference>
<feature type="transmembrane region" description="Helical" evidence="1">
    <location>
        <begin position="438"/>
        <end position="456"/>
    </location>
</feature>
<dbReference type="InterPro" id="IPR004697">
    <property type="entry name" value="AbgT"/>
</dbReference>
<feature type="transmembrane region" description="Helical" evidence="1">
    <location>
        <begin position="119"/>
        <end position="138"/>
    </location>
</feature>
<feature type="transmembrane region" description="Helical" evidence="1">
    <location>
        <begin position="166"/>
        <end position="192"/>
    </location>
</feature>
<feature type="transmembrane region" description="Helical" evidence="1">
    <location>
        <begin position="382"/>
        <end position="400"/>
    </location>
</feature>
<evidence type="ECO:0000256" key="1">
    <source>
        <dbReference type="SAM" id="Phobius"/>
    </source>
</evidence>
<name>A0ABP9N1G2_9GAMM</name>
<feature type="transmembrane region" description="Helical" evidence="1">
    <location>
        <begin position="407"/>
        <end position="426"/>
    </location>
</feature>
<sequence length="511" mass="54937">MATTIKPNLFTRFLDKIEYLGNKLPDPVMMFVGLCIIIILASGALSAIGVSAYNPVTKETIQVVNLLSLDGFTQILTKATTNFTNFPALGMVLVVMFGIGVAEHSGYFKALMVAAVEKAPFKIIVPILILVAMLGTIAGDASQIIMPPIAAMIFLRLGYHPIAGLVMAYAAALGAFAANVIIGVSDALALSFTEAGLKTIGADVPVNIAMNWYFMTASMFILLAVILFVTYKVIIPRLGTYTSDGQEQDHFTELTTVEKRGLRYANYTVLALIVLIILAAIPETSFLRNPTTKGLVDGPLVQGVAIVMAFMFFVPGLVYAVVTKTAKSSKDIVHMMNESMAGMSGFIVIVFFSAQMIALFAWSNLGLIIAIKGASLLEGQSGIVLIIGFICLTATVNIFIGSASAKWALLAPIFIPMFLFLGYHPAFTQAIYRVGDSITNPITPMLAYLPLLLSFAKKYDKNMGLGTLISNLFPYTLGLGIVWTIFVLIWYWTGLPVGPGGPIHIDPSALN</sequence>
<evidence type="ECO:0000313" key="3">
    <source>
        <dbReference type="Proteomes" id="UP001500631"/>
    </source>
</evidence>
<organism evidence="2 3">
    <name type="scientific">Wohlfahrtiimonas larvae</name>
    <dbReference type="NCBI Taxonomy" id="1157986"/>
    <lineage>
        <taxon>Bacteria</taxon>
        <taxon>Pseudomonadati</taxon>
        <taxon>Pseudomonadota</taxon>
        <taxon>Gammaproteobacteria</taxon>
        <taxon>Cardiobacteriales</taxon>
        <taxon>Ignatzschineriaceae</taxon>
        <taxon>Wohlfahrtiimonas</taxon>
    </lineage>
</organism>
<keyword evidence="3" id="KW-1185">Reference proteome</keyword>
<feature type="transmembrane region" description="Helical" evidence="1">
    <location>
        <begin position="86"/>
        <end position="107"/>
    </location>
</feature>
<keyword evidence="1" id="KW-0472">Membrane</keyword>
<gene>
    <name evidence="2" type="ORF">GCM10023338_19640</name>
</gene>
<dbReference type="RefSeq" id="WP_345667953.1">
    <property type="nucleotide sequence ID" value="NZ_BAABKE010000007.1"/>
</dbReference>
<dbReference type="EMBL" id="BAABKE010000007">
    <property type="protein sequence ID" value="GAA5102437.1"/>
    <property type="molecule type" value="Genomic_DNA"/>
</dbReference>
<keyword evidence="1" id="KW-0812">Transmembrane</keyword>